<dbReference type="PANTHER" id="PTHR30543">
    <property type="entry name" value="CHROMATE REDUCTASE"/>
    <property type="match status" value="1"/>
</dbReference>
<keyword evidence="2" id="KW-0285">Flavoprotein</keyword>
<evidence type="ECO:0000256" key="1">
    <source>
        <dbReference type="ARBA" id="ARBA00001917"/>
    </source>
</evidence>
<evidence type="ECO:0000256" key="2">
    <source>
        <dbReference type="ARBA" id="ARBA00022643"/>
    </source>
</evidence>
<dbReference type="EMBL" id="VWPC01000010">
    <property type="protein sequence ID" value="KAA5842477.1"/>
    <property type="molecule type" value="Genomic_DNA"/>
</dbReference>
<dbReference type="InterPro" id="IPR029039">
    <property type="entry name" value="Flavoprotein-like_sf"/>
</dbReference>
<dbReference type="Proteomes" id="UP000323924">
    <property type="component" value="Unassembled WGS sequence"/>
</dbReference>
<dbReference type="SUPFAM" id="SSF52218">
    <property type="entry name" value="Flavoproteins"/>
    <property type="match status" value="1"/>
</dbReference>
<name>A0AB34C6E8_9PSED</name>
<dbReference type="GO" id="GO:0005829">
    <property type="term" value="C:cytosol"/>
    <property type="evidence" value="ECO:0007669"/>
    <property type="project" value="TreeGrafter"/>
</dbReference>
<evidence type="ECO:0000259" key="3">
    <source>
        <dbReference type="Pfam" id="PF03358"/>
    </source>
</evidence>
<sequence length="193" mass="20370">MADFGVAGRTKKPLIVGIGCGVKPGSTTEKAVKIALAEAESAGAQTFFFGAETIMSLPIYLTEGSLTCPRVLDLIETIQSADGLILASPGYHGTISGAMKNAIDYIQETAGSQRPYLTDMPVGLIGIAGGHQAAMSTLVTLRCIVHALRGWPTPFGVALNSQENNITNGDDKAVQQLRLIGRQVMSFFKLLNC</sequence>
<comment type="cofactor">
    <cofactor evidence="1">
        <name>FMN</name>
        <dbReference type="ChEBI" id="CHEBI:58210"/>
    </cofactor>
</comment>
<dbReference type="InterPro" id="IPR005025">
    <property type="entry name" value="FMN_Rdtase-like_dom"/>
</dbReference>
<accession>A0AB34C6E8</accession>
<feature type="domain" description="NADPH-dependent FMN reductase-like" evidence="3">
    <location>
        <begin position="15"/>
        <end position="158"/>
    </location>
</feature>
<dbReference type="RefSeq" id="WP_150050665.1">
    <property type="nucleotide sequence ID" value="NZ_VWPC01000010.1"/>
</dbReference>
<dbReference type="Pfam" id="PF03358">
    <property type="entry name" value="FMN_red"/>
    <property type="match status" value="1"/>
</dbReference>
<dbReference type="InterPro" id="IPR050712">
    <property type="entry name" value="NAD(P)H-dep_reductase"/>
</dbReference>
<dbReference type="Gene3D" id="3.40.50.360">
    <property type="match status" value="1"/>
</dbReference>
<keyword evidence="2" id="KW-0288">FMN</keyword>
<organism evidence="4 5">
    <name type="scientific">Pseudomonas chlororaphis</name>
    <dbReference type="NCBI Taxonomy" id="587753"/>
    <lineage>
        <taxon>Bacteria</taxon>
        <taxon>Pseudomonadati</taxon>
        <taxon>Pseudomonadota</taxon>
        <taxon>Gammaproteobacteria</taxon>
        <taxon>Pseudomonadales</taxon>
        <taxon>Pseudomonadaceae</taxon>
        <taxon>Pseudomonas</taxon>
    </lineage>
</organism>
<comment type="caution">
    <text evidence="4">The sequence shown here is derived from an EMBL/GenBank/DDBJ whole genome shotgun (WGS) entry which is preliminary data.</text>
</comment>
<protein>
    <submittedName>
        <fullName evidence="4">NAD(P)H-dependent oxidoreductase</fullName>
    </submittedName>
</protein>
<dbReference type="GO" id="GO:0016655">
    <property type="term" value="F:oxidoreductase activity, acting on NAD(P)H, quinone or similar compound as acceptor"/>
    <property type="evidence" value="ECO:0007669"/>
    <property type="project" value="UniProtKB-ARBA"/>
</dbReference>
<dbReference type="AlphaFoldDB" id="A0AB34C6E8"/>
<proteinExistence type="predicted"/>
<reference evidence="4 5" key="1">
    <citation type="submission" date="2019-09" db="EMBL/GenBank/DDBJ databases">
        <authorList>
            <person name="Vacheron J."/>
            <person name="Dubost A."/>
            <person name="Prigent-Combaret C."/>
            <person name="Muller D."/>
        </authorList>
    </citation>
    <scope>NUCLEOTIDE SEQUENCE [LARGE SCALE GENOMIC DNA]</scope>
    <source>
        <strain evidence="4 5">JV497</strain>
    </source>
</reference>
<evidence type="ECO:0000313" key="4">
    <source>
        <dbReference type="EMBL" id="KAA5842477.1"/>
    </source>
</evidence>
<dbReference type="GO" id="GO:0010181">
    <property type="term" value="F:FMN binding"/>
    <property type="evidence" value="ECO:0007669"/>
    <property type="project" value="TreeGrafter"/>
</dbReference>
<evidence type="ECO:0000313" key="5">
    <source>
        <dbReference type="Proteomes" id="UP000323924"/>
    </source>
</evidence>
<dbReference type="PANTHER" id="PTHR30543:SF21">
    <property type="entry name" value="NAD(P)H-DEPENDENT FMN REDUCTASE LOT6"/>
    <property type="match status" value="1"/>
</dbReference>
<gene>
    <name evidence="4" type="ORF">F2A38_12500</name>
</gene>